<protein>
    <submittedName>
        <fullName evidence="2">Uncharacterized protein</fullName>
    </submittedName>
</protein>
<feature type="transmembrane region" description="Helical" evidence="1">
    <location>
        <begin position="78"/>
        <end position="98"/>
    </location>
</feature>
<dbReference type="RefSeq" id="WP_112345559.1">
    <property type="nucleotide sequence ID" value="NZ_QMKK01000061.1"/>
</dbReference>
<dbReference type="EMBL" id="QMKK01000061">
    <property type="protein sequence ID" value="RAX37295.1"/>
    <property type="molecule type" value="Genomic_DNA"/>
</dbReference>
<sequence length="103" mass="10935">MMTMAAKYGGLILAPLIWAGNTQLGQVLPYVDCSRHTHWSILTSSVAILLALASAAIPQAGSTPEEARTGLFLRHLSVLVGLAFAFALFLQGGATWLLNACEH</sequence>
<evidence type="ECO:0000313" key="2">
    <source>
        <dbReference type="EMBL" id="RAX37295.1"/>
    </source>
</evidence>
<gene>
    <name evidence="2" type="ORF">DQ393_31230</name>
</gene>
<evidence type="ECO:0000256" key="1">
    <source>
        <dbReference type="SAM" id="Phobius"/>
    </source>
</evidence>
<evidence type="ECO:0000313" key="3">
    <source>
        <dbReference type="Proteomes" id="UP000251205"/>
    </source>
</evidence>
<dbReference type="AlphaFoldDB" id="A0A329Y8D4"/>
<keyword evidence="1" id="KW-1133">Transmembrane helix</keyword>
<accession>A0A329Y8D4</accession>
<keyword evidence="1" id="KW-0812">Transmembrane</keyword>
<dbReference type="OrthoDB" id="7273910at2"/>
<comment type="caution">
    <text evidence="2">The sequence shown here is derived from an EMBL/GenBank/DDBJ whole genome shotgun (WGS) entry which is preliminary data.</text>
</comment>
<proteinExistence type="predicted"/>
<name>A0A329Y8D4_RHITR</name>
<reference evidence="2 3" key="1">
    <citation type="submission" date="2018-06" db="EMBL/GenBank/DDBJ databases">
        <title>Whole Genome Sequence of an efficient microsymbiont, Rhizobium tropici.</title>
        <authorList>
            <person name="Srinivasan R."/>
            <person name="Singh H.V."/>
            <person name="Srivastava R."/>
            <person name="Kumari B."/>
            <person name="Radhakrishna A."/>
        </authorList>
    </citation>
    <scope>NUCLEOTIDE SEQUENCE [LARGE SCALE GENOMIC DNA]</scope>
    <source>
        <strain evidence="2 3">IGFRI Rhizo-19</strain>
    </source>
</reference>
<keyword evidence="1" id="KW-0472">Membrane</keyword>
<organism evidence="2 3">
    <name type="scientific">Rhizobium tropici</name>
    <dbReference type="NCBI Taxonomy" id="398"/>
    <lineage>
        <taxon>Bacteria</taxon>
        <taxon>Pseudomonadati</taxon>
        <taxon>Pseudomonadota</taxon>
        <taxon>Alphaproteobacteria</taxon>
        <taxon>Hyphomicrobiales</taxon>
        <taxon>Rhizobiaceae</taxon>
        <taxon>Rhizobium/Agrobacterium group</taxon>
        <taxon>Rhizobium</taxon>
    </lineage>
</organism>
<dbReference type="Proteomes" id="UP000251205">
    <property type="component" value="Unassembled WGS sequence"/>
</dbReference>
<feature type="transmembrane region" description="Helical" evidence="1">
    <location>
        <begin position="39"/>
        <end position="57"/>
    </location>
</feature>